<evidence type="ECO:0000259" key="1">
    <source>
        <dbReference type="Pfam" id="PF19361"/>
    </source>
</evidence>
<dbReference type="InterPro" id="IPR051011">
    <property type="entry name" value="Metal_resp_trans_reg"/>
</dbReference>
<organism evidence="2 3">
    <name type="scientific">Streptomyces fildesensis</name>
    <dbReference type="NCBI Taxonomy" id="375757"/>
    <lineage>
        <taxon>Bacteria</taxon>
        <taxon>Bacillati</taxon>
        <taxon>Actinomycetota</taxon>
        <taxon>Actinomycetes</taxon>
        <taxon>Kitasatosporales</taxon>
        <taxon>Streptomycetaceae</taxon>
        <taxon>Streptomyces</taxon>
    </lineage>
</organism>
<dbReference type="Pfam" id="PF19361">
    <property type="entry name" value="DUF5937"/>
    <property type="match status" value="1"/>
</dbReference>
<sequence>MPFPPSRWPYRPRSSCRSCRAPLTVTPPGGGGAAHAGHPASLATLLTSHSARTESLTRTPDLHGEHTIAVALRFSPADLRRCRFAVSPALETLAAIRVATGEQGPGHHQRWLDSVRPALNTLDLRPITLLQPRRGYTPDFLSPPPTGPLATFDEDLARIAATPPEQVRAEIVRSLQESPGASDGETGRLLLGEPAGVLALLIRLVREAWHTLVEPVWPRVRNLLDADVGFQSRRLAEGGLDRLFAELHPMLRWHDNVLTREFGDDDRRDLHGEGLVLVPSAFKWDEVVIVVDPPWQPTAVYPVRGLGTLWQPPRGTGDAALARLIGRTRAALLTGLTEPASTSALAHRHALAGGTVSEHLSVLRDAGFVVGERHRHEIRYRRTDLGHAVAERGHGAG</sequence>
<accession>A0ABW8C7I8</accession>
<protein>
    <submittedName>
        <fullName evidence="2">DUF5937 family protein</fullName>
    </submittedName>
</protein>
<proteinExistence type="predicted"/>
<dbReference type="PANTHER" id="PTHR43132">
    <property type="entry name" value="ARSENICAL RESISTANCE OPERON REPRESSOR ARSR-RELATED"/>
    <property type="match status" value="1"/>
</dbReference>
<dbReference type="Gene3D" id="1.10.10.10">
    <property type="entry name" value="Winged helix-like DNA-binding domain superfamily/Winged helix DNA-binding domain"/>
    <property type="match status" value="1"/>
</dbReference>
<dbReference type="InterPro" id="IPR036390">
    <property type="entry name" value="WH_DNA-bd_sf"/>
</dbReference>
<dbReference type="RefSeq" id="WP_399649933.1">
    <property type="nucleotide sequence ID" value="NZ_JBITYG010000004.1"/>
</dbReference>
<feature type="domain" description="DUF5937" evidence="1">
    <location>
        <begin position="177"/>
        <end position="304"/>
    </location>
</feature>
<reference evidence="2 3" key="1">
    <citation type="submission" date="2024-10" db="EMBL/GenBank/DDBJ databases">
        <title>The Natural Products Discovery Center: Release of the First 8490 Sequenced Strains for Exploring Actinobacteria Biosynthetic Diversity.</title>
        <authorList>
            <person name="Kalkreuter E."/>
            <person name="Kautsar S.A."/>
            <person name="Yang D."/>
            <person name="Bader C.D."/>
            <person name="Teijaro C.N."/>
            <person name="Fluegel L."/>
            <person name="Davis C.M."/>
            <person name="Simpson J.R."/>
            <person name="Lauterbach L."/>
            <person name="Steele A.D."/>
            <person name="Gui C."/>
            <person name="Meng S."/>
            <person name="Li G."/>
            <person name="Viehrig K."/>
            <person name="Ye F."/>
            <person name="Su P."/>
            <person name="Kiefer A.F."/>
            <person name="Nichols A."/>
            <person name="Cepeda A.J."/>
            <person name="Yan W."/>
            <person name="Fan B."/>
            <person name="Jiang Y."/>
            <person name="Adhikari A."/>
            <person name="Zheng C.-J."/>
            <person name="Schuster L."/>
            <person name="Cowan T.M."/>
            <person name="Smanski M.J."/>
            <person name="Chevrette M.G."/>
            <person name="De Carvalho L.P.S."/>
            <person name="Shen B."/>
        </authorList>
    </citation>
    <scope>NUCLEOTIDE SEQUENCE [LARGE SCALE GENOMIC DNA]</scope>
    <source>
        <strain evidence="2 3">NPDC053399</strain>
    </source>
</reference>
<dbReference type="InterPro" id="IPR036388">
    <property type="entry name" value="WH-like_DNA-bd_sf"/>
</dbReference>
<name>A0ABW8C7I8_9ACTN</name>
<dbReference type="EMBL" id="JBITYG010000004">
    <property type="protein sequence ID" value="MFI9102063.1"/>
    <property type="molecule type" value="Genomic_DNA"/>
</dbReference>
<evidence type="ECO:0000313" key="3">
    <source>
        <dbReference type="Proteomes" id="UP001614394"/>
    </source>
</evidence>
<dbReference type="InterPro" id="IPR045981">
    <property type="entry name" value="DUF5937"/>
</dbReference>
<dbReference type="CDD" id="cd00090">
    <property type="entry name" value="HTH_ARSR"/>
    <property type="match status" value="1"/>
</dbReference>
<keyword evidence="3" id="KW-1185">Reference proteome</keyword>
<dbReference type="InterPro" id="IPR011991">
    <property type="entry name" value="ArsR-like_HTH"/>
</dbReference>
<dbReference type="SUPFAM" id="SSF46785">
    <property type="entry name" value="Winged helix' DNA-binding domain"/>
    <property type="match status" value="1"/>
</dbReference>
<comment type="caution">
    <text evidence="2">The sequence shown here is derived from an EMBL/GenBank/DDBJ whole genome shotgun (WGS) entry which is preliminary data.</text>
</comment>
<evidence type="ECO:0000313" key="2">
    <source>
        <dbReference type="EMBL" id="MFI9102063.1"/>
    </source>
</evidence>
<dbReference type="Proteomes" id="UP001614394">
    <property type="component" value="Unassembled WGS sequence"/>
</dbReference>
<dbReference type="PANTHER" id="PTHR43132:SF8">
    <property type="entry name" value="HTH-TYPE TRANSCRIPTIONAL REGULATOR KMTR"/>
    <property type="match status" value="1"/>
</dbReference>
<gene>
    <name evidence="2" type="ORF">ACIGXA_16220</name>
</gene>